<accession>A0A521BXK2</accession>
<proteinExistence type="predicted"/>
<organism evidence="1 2">
    <name type="scientific">Saccharicrinis carchari</name>
    <dbReference type="NCBI Taxonomy" id="1168039"/>
    <lineage>
        <taxon>Bacteria</taxon>
        <taxon>Pseudomonadati</taxon>
        <taxon>Bacteroidota</taxon>
        <taxon>Bacteroidia</taxon>
        <taxon>Marinilabiliales</taxon>
        <taxon>Marinilabiliaceae</taxon>
        <taxon>Saccharicrinis</taxon>
    </lineage>
</organism>
<reference evidence="1 2" key="1">
    <citation type="submission" date="2017-05" db="EMBL/GenBank/DDBJ databases">
        <authorList>
            <person name="Varghese N."/>
            <person name="Submissions S."/>
        </authorList>
    </citation>
    <scope>NUCLEOTIDE SEQUENCE [LARGE SCALE GENOMIC DNA]</scope>
    <source>
        <strain evidence="1 2">DSM 27040</strain>
    </source>
</reference>
<sequence>MIDSLDTYDAWQGYRKMTGSTKLTSRGFTWSYTTWDYKEKTDDDRIDFI</sequence>
<protein>
    <submittedName>
        <fullName evidence="1">Uncharacterized protein</fullName>
    </submittedName>
</protein>
<dbReference type="RefSeq" id="WP_185957461.1">
    <property type="nucleotide sequence ID" value="NZ_FXTB01000002.1"/>
</dbReference>
<dbReference type="AlphaFoldDB" id="A0A521BXK2"/>
<dbReference type="EMBL" id="FXTB01000002">
    <property type="protein sequence ID" value="SMO51913.1"/>
    <property type="molecule type" value="Genomic_DNA"/>
</dbReference>
<evidence type="ECO:0000313" key="2">
    <source>
        <dbReference type="Proteomes" id="UP000319040"/>
    </source>
</evidence>
<gene>
    <name evidence="1" type="ORF">SAMN06265379_102183</name>
</gene>
<evidence type="ECO:0000313" key="1">
    <source>
        <dbReference type="EMBL" id="SMO51913.1"/>
    </source>
</evidence>
<name>A0A521BXK2_SACCC</name>
<keyword evidence="2" id="KW-1185">Reference proteome</keyword>
<dbReference type="Proteomes" id="UP000319040">
    <property type="component" value="Unassembled WGS sequence"/>
</dbReference>